<evidence type="ECO:0000313" key="3">
    <source>
        <dbReference type="Proteomes" id="UP001497516"/>
    </source>
</evidence>
<evidence type="ECO:0000256" key="1">
    <source>
        <dbReference type="SAM" id="MobiDB-lite"/>
    </source>
</evidence>
<accession>A0AAV2CU69</accession>
<keyword evidence="3" id="KW-1185">Reference proteome</keyword>
<evidence type="ECO:0000313" key="2">
    <source>
        <dbReference type="EMBL" id="CAL1359161.1"/>
    </source>
</evidence>
<gene>
    <name evidence="2" type="ORF">LTRI10_LOCUS6667</name>
</gene>
<dbReference type="AlphaFoldDB" id="A0AAV2CU69"/>
<proteinExistence type="predicted"/>
<feature type="region of interest" description="Disordered" evidence="1">
    <location>
        <begin position="95"/>
        <end position="115"/>
    </location>
</feature>
<organism evidence="2 3">
    <name type="scientific">Linum trigynum</name>
    <dbReference type="NCBI Taxonomy" id="586398"/>
    <lineage>
        <taxon>Eukaryota</taxon>
        <taxon>Viridiplantae</taxon>
        <taxon>Streptophyta</taxon>
        <taxon>Embryophyta</taxon>
        <taxon>Tracheophyta</taxon>
        <taxon>Spermatophyta</taxon>
        <taxon>Magnoliopsida</taxon>
        <taxon>eudicotyledons</taxon>
        <taxon>Gunneridae</taxon>
        <taxon>Pentapetalae</taxon>
        <taxon>rosids</taxon>
        <taxon>fabids</taxon>
        <taxon>Malpighiales</taxon>
        <taxon>Linaceae</taxon>
        <taxon>Linum</taxon>
    </lineage>
</organism>
<name>A0AAV2CU69_9ROSI</name>
<protein>
    <submittedName>
        <fullName evidence="2">Uncharacterized protein</fullName>
    </submittedName>
</protein>
<dbReference type="EMBL" id="OZ034814">
    <property type="protein sequence ID" value="CAL1359161.1"/>
    <property type="molecule type" value="Genomic_DNA"/>
</dbReference>
<reference evidence="2 3" key="1">
    <citation type="submission" date="2024-04" db="EMBL/GenBank/DDBJ databases">
        <authorList>
            <person name="Fracassetti M."/>
        </authorList>
    </citation>
    <scope>NUCLEOTIDE SEQUENCE [LARGE SCALE GENOMIC DNA]</scope>
</reference>
<sequence length="115" mass="12821">MEVRFKIRSIRLPPSSPSQSLGLLDTVGAAVSGSQFLRFGFLCLLSRSDSEYQRVSGSQFLRFGFLACFRFRAYKYRRSTKNIPKVEQQGTPISATSLLANPDPPAPPSNNTLIY</sequence>
<dbReference type="Proteomes" id="UP001497516">
    <property type="component" value="Chromosome 10"/>
</dbReference>